<evidence type="ECO:0000313" key="1">
    <source>
        <dbReference type="EMBL" id="CAK5078866.1"/>
    </source>
</evidence>
<dbReference type="EMBL" id="CAVMJV010000036">
    <property type="protein sequence ID" value="CAK5078866.1"/>
    <property type="molecule type" value="Genomic_DNA"/>
</dbReference>
<name>A0ACB0ZIT1_MELEN</name>
<organism evidence="1 2">
    <name type="scientific">Meloidogyne enterolobii</name>
    <name type="common">Root-knot nematode worm</name>
    <name type="synonym">Meloidogyne mayaguensis</name>
    <dbReference type="NCBI Taxonomy" id="390850"/>
    <lineage>
        <taxon>Eukaryota</taxon>
        <taxon>Metazoa</taxon>
        <taxon>Ecdysozoa</taxon>
        <taxon>Nematoda</taxon>
        <taxon>Chromadorea</taxon>
        <taxon>Rhabditida</taxon>
        <taxon>Tylenchina</taxon>
        <taxon>Tylenchomorpha</taxon>
        <taxon>Tylenchoidea</taxon>
        <taxon>Meloidogynidae</taxon>
        <taxon>Meloidogyninae</taxon>
        <taxon>Meloidogyne</taxon>
    </lineage>
</organism>
<comment type="caution">
    <text evidence="1">The sequence shown here is derived from an EMBL/GenBank/DDBJ whole genome shotgun (WGS) entry which is preliminary data.</text>
</comment>
<dbReference type="Proteomes" id="UP001497535">
    <property type="component" value="Unassembled WGS sequence"/>
</dbReference>
<evidence type="ECO:0000313" key="2">
    <source>
        <dbReference type="Proteomes" id="UP001497535"/>
    </source>
</evidence>
<accession>A0ACB0ZIT1</accession>
<proteinExistence type="predicted"/>
<keyword evidence="2" id="KW-1185">Reference proteome</keyword>
<gene>
    <name evidence="1" type="ORF">MENTE1834_LOCUS25939</name>
</gene>
<sequence length="60" mass="7473">MLSLELEYWSQLFRIKMKQILLKYLKGRMSMFPQKLIGRMNYLIYQTLRIKMIKFQKNLI</sequence>
<reference evidence="1" key="1">
    <citation type="submission" date="2023-11" db="EMBL/GenBank/DDBJ databases">
        <authorList>
            <person name="Poullet M."/>
        </authorList>
    </citation>
    <scope>NUCLEOTIDE SEQUENCE</scope>
    <source>
        <strain evidence="1">E1834</strain>
    </source>
</reference>
<protein>
    <submittedName>
        <fullName evidence="1">Uncharacterized protein</fullName>
    </submittedName>
</protein>